<evidence type="ECO:0000313" key="2">
    <source>
        <dbReference type="EMBL" id="GAP84728.1"/>
    </source>
</evidence>
<protein>
    <recommendedName>
        <fullName evidence="1">T6SS Phospholipase effector Tle1-like catalytic domain-containing protein</fullName>
    </recommendedName>
</protein>
<dbReference type="STRING" id="77044.A0A1W2TAT0"/>
<dbReference type="AlphaFoldDB" id="A0A1W2TAT0"/>
<dbReference type="InterPro" id="IPR029058">
    <property type="entry name" value="AB_hydrolase_fold"/>
</dbReference>
<keyword evidence="3" id="KW-1185">Reference proteome</keyword>
<reference evidence="2" key="1">
    <citation type="submission" date="2016-03" db="EMBL/GenBank/DDBJ databases">
        <title>Draft genome sequence of Rosellinia necatrix.</title>
        <authorList>
            <person name="Kanematsu S."/>
        </authorList>
    </citation>
    <scope>NUCLEOTIDE SEQUENCE [LARGE SCALE GENOMIC DNA]</scope>
    <source>
        <strain evidence="2">W97</strain>
    </source>
</reference>
<dbReference type="EMBL" id="DF977453">
    <property type="protein sequence ID" value="GAP84728.1"/>
    <property type="molecule type" value="Genomic_DNA"/>
</dbReference>
<evidence type="ECO:0000313" key="3">
    <source>
        <dbReference type="Proteomes" id="UP000054516"/>
    </source>
</evidence>
<organism evidence="2">
    <name type="scientific">Rosellinia necatrix</name>
    <name type="common">White root-rot fungus</name>
    <dbReference type="NCBI Taxonomy" id="77044"/>
    <lineage>
        <taxon>Eukaryota</taxon>
        <taxon>Fungi</taxon>
        <taxon>Dikarya</taxon>
        <taxon>Ascomycota</taxon>
        <taxon>Pezizomycotina</taxon>
        <taxon>Sordariomycetes</taxon>
        <taxon>Xylariomycetidae</taxon>
        <taxon>Xylariales</taxon>
        <taxon>Xylariaceae</taxon>
        <taxon>Rosellinia</taxon>
    </lineage>
</organism>
<evidence type="ECO:0000259" key="1">
    <source>
        <dbReference type="Pfam" id="PF09994"/>
    </source>
</evidence>
<dbReference type="Pfam" id="PF09994">
    <property type="entry name" value="T6SS_Tle1-like_cat"/>
    <property type="match status" value="1"/>
</dbReference>
<dbReference type="Gene3D" id="3.40.50.1820">
    <property type="entry name" value="alpha/beta hydrolase"/>
    <property type="match status" value="1"/>
</dbReference>
<proteinExistence type="predicted"/>
<name>A0A1W2TAT0_ROSNE</name>
<gene>
    <name evidence="2" type="ORF">SAMD00023353_0800290</name>
</gene>
<sequence length="483" mass="54766">MTPRKLFVFCDGTWQDGINNNRPLTNVATLARCLQRSDPQIIVYYDNGIGNVTSAFAQLIDGATGRGISAKIRNAYSFLSNNYNFQERQDQIILVGFSRGAFAVQCLASFLSDVGLLETKYLYHHLRPLFTLWSHQNMTVAKEKLETELRKLRELPISVIHQVPIKVCAVWDAVSALGGVARLLPGRYSFVGKKVPKSVEHSFQALALNEKRRRFKPCVWESVQEQDQNQPETGPRTVSQCWFLGSHGDIGGNGDAALGAVTLLWMMEKIHLNAGIEFDEKEIQDHLKHKYLEWDYTVNRLFRSIKETKKMSSMNHSGEVTNAPWYWGILGWEPRSKYLMPSSGELGSIAGEIHFTVRLRMSLGENTSEVLRSWTTSIPQGSRLNKRVEWQHPRHASMAMNEHRLVQGKMEYKLASGWNNQPHTNMTTATAVQEIHKLEPEAENARAGLDQYSKSLQQYMEFKDHIVAPNLMYPGDRSTGAGL</sequence>
<feature type="domain" description="T6SS Phospholipase effector Tle1-like catalytic" evidence="1">
    <location>
        <begin position="4"/>
        <end position="268"/>
    </location>
</feature>
<dbReference type="Proteomes" id="UP000054516">
    <property type="component" value="Unassembled WGS sequence"/>
</dbReference>
<accession>A0A1W2TAT0</accession>
<dbReference type="OrthoDB" id="59699at2759"/>
<dbReference type="PANTHER" id="PTHR33840:SF1">
    <property type="entry name" value="TLE1 PHOSPHOLIPASE DOMAIN-CONTAINING PROTEIN"/>
    <property type="match status" value="1"/>
</dbReference>
<dbReference type="PANTHER" id="PTHR33840">
    <property type="match status" value="1"/>
</dbReference>
<dbReference type="InterPro" id="IPR018712">
    <property type="entry name" value="Tle1-like_cat"/>
</dbReference>